<dbReference type="Proteomes" id="UP000574067">
    <property type="component" value="Unassembled WGS sequence"/>
</dbReference>
<evidence type="ECO:0000256" key="3">
    <source>
        <dbReference type="ARBA" id="ARBA00022840"/>
    </source>
</evidence>
<dbReference type="PANTHER" id="PTHR30121">
    <property type="entry name" value="UNCHARACTERIZED PROTEIN YJGR-RELATED"/>
    <property type="match status" value="1"/>
</dbReference>
<name>A0A848FCF1_9BURK</name>
<comment type="similarity">
    <text evidence="1">Belongs to the TrbE/VirB4 family.</text>
</comment>
<dbReference type="NCBIfam" id="NF010404">
    <property type="entry name" value="PRK13830.1"/>
    <property type="match status" value="1"/>
</dbReference>
<protein>
    <submittedName>
        <fullName evidence="5">Conjugal transfer protein TrbE</fullName>
    </submittedName>
</protein>
<evidence type="ECO:0000259" key="4">
    <source>
        <dbReference type="SMART" id="SM00382"/>
    </source>
</evidence>
<accession>A0A848FCF1</accession>
<gene>
    <name evidence="5" type="ORF">HHL10_18665</name>
</gene>
<evidence type="ECO:0000313" key="6">
    <source>
        <dbReference type="Proteomes" id="UP000574067"/>
    </source>
</evidence>
<evidence type="ECO:0000256" key="1">
    <source>
        <dbReference type="ARBA" id="ARBA00006512"/>
    </source>
</evidence>
<dbReference type="Pfam" id="PF03135">
    <property type="entry name" value="CagE_TrbE_VirB"/>
    <property type="match status" value="1"/>
</dbReference>
<dbReference type="InterPro" id="IPR051162">
    <property type="entry name" value="T4SS_component"/>
</dbReference>
<dbReference type="GO" id="GO:0005524">
    <property type="term" value="F:ATP binding"/>
    <property type="evidence" value="ECO:0007669"/>
    <property type="project" value="UniProtKB-KW"/>
</dbReference>
<feature type="domain" description="AAA+ ATPase" evidence="4">
    <location>
        <begin position="489"/>
        <end position="751"/>
    </location>
</feature>
<evidence type="ECO:0000256" key="2">
    <source>
        <dbReference type="ARBA" id="ARBA00022741"/>
    </source>
</evidence>
<dbReference type="Gene3D" id="3.40.50.300">
    <property type="entry name" value="P-loop containing nucleotide triphosphate hydrolases"/>
    <property type="match status" value="1"/>
</dbReference>
<organism evidence="5 6">
    <name type="scientific">Azohydromonas caseinilytica</name>
    <dbReference type="NCBI Taxonomy" id="2728836"/>
    <lineage>
        <taxon>Bacteria</taxon>
        <taxon>Pseudomonadati</taxon>
        <taxon>Pseudomonadota</taxon>
        <taxon>Betaproteobacteria</taxon>
        <taxon>Burkholderiales</taxon>
        <taxon>Sphaerotilaceae</taxon>
        <taxon>Azohydromonas</taxon>
    </lineage>
</organism>
<dbReference type="Pfam" id="PF19044">
    <property type="entry name" value="P-loop_TraG"/>
    <property type="match status" value="1"/>
</dbReference>
<dbReference type="InterPro" id="IPR027417">
    <property type="entry name" value="P-loop_NTPase"/>
</dbReference>
<dbReference type="RefSeq" id="WP_169161909.1">
    <property type="nucleotide sequence ID" value="NZ_JABBFW010000014.1"/>
</dbReference>
<comment type="caution">
    <text evidence="5">The sequence shown here is derived from an EMBL/GenBank/DDBJ whole genome shotgun (WGS) entry which is preliminary data.</text>
</comment>
<dbReference type="PANTHER" id="PTHR30121:SF12">
    <property type="entry name" value="TYPE IV SECRETION SYSTEM PROTEIN CAGE"/>
    <property type="match status" value="1"/>
</dbReference>
<evidence type="ECO:0000313" key="5">
    <source>
        <dbReference type="EMBL" id="NML17008.1"/>
    </source>
</evidence>
<dbReference type="AlphaFoldDB" id="A0A848FCF1"/>
<dbReference type="InterPro" id="IPR043964">
    <property type="entry name" value="P-loop_TraG"/>
</dbReference>
<keyword evidence="2" id="KW-0547">Nucleotide-binding</keyword>
<sequence>MIGFETTAIATAAAGLATVAVLVGRLRAADAELRLKRHRSKDAALVDLLNYAAEVDDGIVVGKDGSFTASWLYRCPDMASASDDERNVQSMHLARALAPLGNGWMVSQDAVRREAPGYTAPAESHFPDPVSRAIDEERRRHFTKLGTLFEGYFVISLTWLPPMLAQARFAELMFDDDAVRPDHTTRTYLLIEQYKQHIASIENSLSTVLNMTRLRGQKLQDEFDQDYTQDDLLSWLQFCITGIHQPIRLPKNPAYLDAVIGCQDFVPGTTPRIGRKYIQCVAIDGLPLESSPGILQALAELPVEYRWNNRFICLDRHQALALMEDFRKKWKQKFRSIFDQMFNTHLGGINQDAVMMEADASAAKAELESGLVSGGFYTSVVVLRHENRDTLDTAANQIKKVIEALGFNARIEEVNNMDAFFGTLPSHAVQNLRRPLIHTANLADFIPMSSSWTGSERTTSTLYPKGSPRLMQCVTHGRTPFHFNLHVQDLGHSFIFGPTRKGKSTLLGLIAAQLLRYKGMRIFLFEAGMSAYPLTKALRGQHYVVGGDADRLQFAPLQHLDKRSDLAWAMRWIDRILLLNGVDTTPKQRNAIGETLVGMRDTGSRTMSEFFNGLQDEVLREALQQYTVDGAMGHLLDAETDGLNFSRFNTFEMGELMEMGEKYAVPALLYIFRRIERSLDGKPTVIFLDEAWLMLSHPVFKEWIRKWLKTLAKLNCAVIPATQNVSDASKSGIFDVILESTATKILLPNPEARDPEATELYRRMGLNDRQIDNLANAVGKQDYYFMSNEGHRRMFSLDLGPLALSFVGATDKESIATIQRLEVQHGEQWVHHWLASRNLKLDDYLEAA</sequence>
<dbReference type="InterPro" id="IPR003593">
    <property type="entry name" value="AAA+_ATPase"/>
</dbReference>
<dbReference type="EMBL" id="JABBFW010000014">
    <property type="protein sequence ID" value="NML17008.1"/>
    <property type="molecule type" value="Genomic_DNA"/>
</dbReference>
<reference evidence="5 6" key="1">
    <citation type="submission" date="2020-04" db="EMBL/GenBank/DDBJ databases">
        <title>Azohydromonas sp. isolated from soil.</title>
        <authorList>
            <person name="Dahal R.H."/>
        </authorList>
    </citation>
    <scope>NUCLEOTIDE SEQUENCE [LARGE SCALE GENOMIC DNA]</scope>
    <source>
        <strain evidence="5 6">G-1-1-14</strain>
    </source>
</reference>
<dbReference type="SUPFAM" id="SSF52540">
    <property type="entry name" value="P-loop containing nucleoside triphosphate hydrolases"/>
    <property type="match status" value="1"/>
</dbReference>
<dbReference type="InterPro" id="IPR018145">
    <property type="entry name" value="CagE_TrbE_VirB_cntrl_dom"/>
</dbReference>
<proteinExistence type="inferred from homology"/>
<dbReference type="SMART" id="SM00382">
    <property type="entry name" value="AAA"/>
    <property type="match status" value="1"/>
</dbReference>
<keyword evidence="3" id="KW-0067">ATP-binding</keyword>
<keyword evidence="6" id="KW-1185">Reference proteome</keyword>